<dbReference type="InterPro" id="IPR022075">
    <property type="entry name" value="Symplekin_C"/>
</dbReference>
<evidence type="ECO:0000256" key="4">
    <source>
        <dbReference type="SAM" id="MobiDB-lite"/>
    </source>
</evidence>
<dbReference type="Proteomes" id="UP000054558">
    <property type="component" value="Unassembled WGS sequence"/>
</dbReference>
<evidence type="ECO:0000259" key="5">
    <source>
        <dbReference type="Pfam" id="PF11935"/>
    </source>
</evidence>
<evidence type="ECO:0000259" key="6">
    <source>
        <dbReference type="Pfam" id="PF12295"/>
    </source>
</evidence>
<dbReference type="PANTHER" id="PTHR15245:SF20">
    <property type="entry name" value="SYMPLEKIN"/>
    <property type="match status" value="1"/>
</dbReference>
<dbReference type="OMA" id="RQVWKMD"/>
<evidence type="ECO:0000256" key="1">
    <source>
        <dbReference type="ARBA" id="ARBA00004123"/>
    </source>
</evidence>
<protein>
    <submittedName>
        <fullName evidence="7">HEAT repeat family protein</fullName>
    </submittedName>
</protein>
<dbReference type="PANTHER" id="PTHR15245">
    <property type="entry name" value="SYMPLEKIN-RELATED"/>
    <property type="match status" value="1"/>
</dbReference>
<dbReference type="Gene3D" id="1.25.10.10">
    <property type="entry name" value="Leucine-rich Repeat Variant"/>
    <property type="match status" value="1"/>
</dbReference>
<reference evidence="7 8" key="1">
    <citation type="journal article" date="2014" name="Nat. Commun.">
        <title>Klebsormidium flaccidum genome reveals primary factors for plant terrestrial adaptation.</title>
        <authorList>
            <person name="Hori K."/>
            <person name="Maruyama F."/>
            <person name="Fujisawa T."/>
            <person name="Togashi T."/>
            <person name="Yamamoto N."/>
            <person name="Seo M."/>
            <person name="Sato S."/>
            <person name="Yamada T."/>
            <person name="Mori H."/>
            <person name="Tajima N."/>
            <person name="Moriyama T."/>
            <person name="Ikeuchi M."/>
            <person name="Watanabe M."/>
            <person name="Wada H."/>
            <person name="Kobayashi K."/>
            <person name="Saito M."/>
            <person name="Masuda T."/>
            <person name="Sasaki-Sekimoto Y."/>
            <person name="Mashiguchi K."/>
            <person name="Awai K."/>
            <person name="Shimojima M."/>
            <person name="Masuda S."/>
            <person name="Iwai M."/>
            <person name="Nobusawa T."/>
            <person name="Narise T."/>
            <person name="Kondo S."/>
            <person name="Saito H."/>
            <person name="Sato R."/>
            <person name="Murakawa M."/>
            <person name="Ihara Y."/>
            <person name="Oshima-Yamada Y."/>
            <person name="Ohtaka K."/>
            <person name="Satoh M."/>
            <person name="Sonobe K."/>
            <person name="Ishii M."/>
            <person name="Ohtani R."/>
            <person name="Kanamori-Sato M."/>
            <person name="Honoki R."/>
            <person name="Miyazaki D."/>
            <person name="Mochizuki H."/>
            <person name="Umetsu J."/>
            <person name="Higashi K."/>
            <person name="Shibata D."/>
            <person name="Kamiya Y."/>
            <person name="Sato N."/>
            <person name="Nakamura Y."/>
            <person name="Tabata S."/>
            <person name="Ida S."/>
            <person name="Kurokawa K."/>
            <person name="Ohta H."/>
        </authorList>
    </citation>
    <scope>NUCLEOTIDE SEQUENCE [LARGE SCALE GENOMIC DNA]</scope>
    <source>
        <strain evidence="7 8">NIES-2285</strain>
    </source>
</reference>
<feature type="compositionally biased region" description="Basic and acidic residues" evidence="4">
    <location>
        <begin position="825"/>
        <end position="838"/>
    </location>
</feature>
<dbReference type="STRING" id="105231.A0A1Y1I3V9"/>
<dbReference type="AlphaFoldDB" id="A0A1Y1I3V9"/>
<evidence type="ECO:0000313" key="7">
    <source>
        <dbReference type="EMBL" id="GAQ84109.1"/>
    </source>
</evidence>
<dbReference type="EMBL" id="DF237125">
    <property type="protein sequence ID" value="GAQ84109.1"/>
    <property type="molecule type" value="Genomic_DNA"/>
</dbReference>
<gene>
    <name evidence="7" type="ORF">KFL_001760180</name>
</gene>
<dbReference type="Pfam" id="PF12295">
    <property type="entry name" value="Symplekin_C"/>
    <property type="match status" value="1"/>
</dbReference>
<evidence type="ECO:0000256" key="2">
    <source>
        <dbReference type="ARBA" id="ARBA00022664"/>
    </source>
</evidence>
<evidence type="ECO:0000256" key="3">
    <source>
        <dbReference type="ARBA" id="ARBA00023242"/>
    </source>
</evidence>
<dbReference type="OrthoDB" id="331600at2759"/>
<feature type="compositionally biased region" description="Basic and acidic residues" evidence="4">
    <location>
        <begin position="366"/>
        <end position="379"/>
    </location>
</feature>
<keyword evidence="3" id="KW-0539">Nucleus</keyword>
<feature type="region of interest" description="Disordered" evidence="4">
    <location>
        <begin position="324"/>
        <end position="400"/>
    </location>
</feature>
<dbReference type="InterPro" id="IPR021850">
    <property type="entry name" value="Symplekin/Pta1"/>
</dbReference>
<dbReference type="GO" id="GO:0006397">
    <property type="term" value="P:mRNA processing"/>
    <property type="evidence" value="ECO:0007669"/>
    <property type="project" value="UniProtKB-KW"/>
</dbReference>
<feature type="domain" description="Symplekin C-terminal" evidence="6">
    <location>
        <begin position="947"/>
        <end position="1125"/>
    </location>
</feature>
<feature type="region of interest" description="Disordered" evidence="4">
    <location>
        <begin position="266"/>
        <end position="285"/>
    </location>
</feature>
<feature type="region of interest" description="Disordered" evidence="4">
    <location>
        <begin position="450"/>
        <end position="522"/>
    </location>
</feature>
<dbReference type="SUPFAM" id="SSF48371">
    <property type="entry name" value="ARM repeat"/>
    <property type="match status" value="2"/>
</dbReference>
<organism evidence="7 8">
    <name type="scientific">Klebsormidium nitens</name>
    <name type="common">Green alga</name>
    <name type="synonym">Ulothrix nitens</name>
    <dbReference type="NCBI Taxonomy" id="105231"/>
    <lineage>
        <taxon>Eukaryota</taxon>
        <taxon>Viridiplantae</taxon>
        <taxon>Streptophyta</taxon>
        <taxon>Klebsormidiophyceae</taxon>
        <taxon>Klebsormidiales</taxon>
        <taxon>Klebsormidiaceae</taxon>
        <taxon>Klebsormidium</taxon>
    </lineage>
</organism>
<feature type="region of interest" description="Disordered" evidence="4">
    <location>
        <begin position="805"/>
        <end position="844"/>
    </location>
</feature>
<dbReference type="InterPro" id="IPR032460">
    <property type="entry name" value="Symplekin/Pta1_N"/>
</dbReference>
<accession>A0A1Y1I3V9</accession>
<keyword evidence="2" id="KW-0507">mRNA processing</keyword>
<comment type="subcellular location">
    <subcellularLocation>
        <location evidence="1">Nucleus</location>
    </subcellularLocation>
</comment>
<dbReference type="InterPro" id="IPR016024">
    <property type="entry name" value="ARM-type_fold"/>
</dbReference>
<keyword evidence="8" id="KW-1185">Reference proteome</keyword>
<sequence length="1163" mass="124803">MASAEEEIARHLTACRQSGGEGALEHLQAAQSILLQHPSELLPRFLPDVLELQDAPLGAARRWLAESLEAAGLAVPSLLVSILPTLQRLLSDSQPGVVKRTLQTGRLLMPEVMRQMLQDFKPESDSASEMARLWEAARQFKDAAVATALQHINSGVRLYGVKFTEAVILLYTPQTTTSATIENGSAYTAVHAGLVPPGHPLLDSSLLAVDATRHLASLLGQLRGPSAYSIPTPVMLVLISSLTAIARQRMSFFGRVLPVLLSLSQPPADPGASNSGGDVKPRVHPPSILHALKTAYLTLVRLPDSSVAPWRERLLSGLRSIGANDAASTEERRLEKQSSQQREAATRKRGQAQAPEQTQGGAPTGDGREGGPKRVKKEEGDIEPDVKPAAGGPSRLPGGPTLDTMLGLVCQLAARTEPEAQAQLRQLVDQMPIGLLVDLVMASMKNDPLPKPAVKMEPGGGVQEAKPPKQKMPPGFPPPAKPALPPQVKREHPAPTPPPSTQARVNPPQPLARTPTPPLATGPLVAGVGEGRWAVVPLSSAQRVEQARGAITRVVKAGQLVRGARAGQLRAALIGRMLAQAEEEVETGRVEAIVAQLFGDALRNDALEVALQWLYCMYALYQLQQEEGADVMDEDGADVMDEDGVGAKALAVLDDGREAPEAYQALLLLLARAAASRLPSSDRSFQRLLCDAPALPPSILALLQSMLLPPPPEAEDGTPPESGLREGGAAGYLERVTQSLSALWALILQRPMLRHECLEIALKCTYEHPNEEVRNKAIRLVANKLYPLPYCRDAIQATAREQLEEATQEEAALEGVSQAAEKDDEEGRARLERTESGREAGTSADAAKQKMSLFFGLCYKSPELLPQLVARYGKAGKGAKQAILRQIPLLLKSVGPASPPVLAILEDPPAGVEPLLLQILNVLTEGAAPPEELTQRVKTLYQTKLKDARLLIPILSFMTKDEARSVFPALVTLPLPQFKLALNRLLQGSAATGPALTPPEVLVALHEVDPKRDGVPLKKVTDACTACMAQRTIFTPQVLATTLNQLVERSPIPLLFMRTVLQSVGASPSLRPFVVELLGRLVRREIWNMPQLWVGFLKAAHHTVPDSLPVLLQLPARQVAEVVAKNPDLKPLLAAHVTHTSARTALPRSILAVLGLASEGGPA</sequence>
<feature type="domain" description="Symplekin/Pta1 N-terminal" evidence="5">
    <location>
        <begin position="95"/>
        <end position="326"/>
    </location>
</feature>
<evidence type="ECO:0000313" key="8">
    <source>
        <dbReference type="Proteomes" id="UP000054558"/>
    </source>
</evidence>
<dbReference type="InterPro" id="IPR011989">
    <property type="entry name" value="ARM-like"/>
</dbReference>
<proteinExistence type="predicted"/>
<feature type="compositionally biased region" description="Pro residues" evidence="4">
    <location>
        <begin position="470"/>
        <end position="485"/>
    </location>
</feature>
<name>A0A1Y1I3V9_KLENI</name>
<dbReference type="GO" id="GO:0005847">
    <property type="term" value="C:mRNA cleavage and polyadenylation specificity factor complex"/>
    <property type="evidence" value="ECO:0000318"/>
    <property type="project" value="GO_Central"/>
</dbReference>
<dbReference type="Pfam" id="PF11935">
    <property type="entry name" value="SYMPK_PTA1_N"/>
    <property type="match status" value="1"/>
</dbReference>
<feature type="compositionally biased region" description="Pro residues" evidence="4">
    <location>
        <begin position="507"/>
        <end position="520"/>
    </location>
</feature>